<dbReference type="InterPro" id="IPR050565">
    <property type="entry name" value="LYPA1-2/EST-like"/>
</dbReference>
<dbReference type="PANTHER" id="PTHR10655:SF17">
    <property type="entry name" value="LYSOPHOSPHOLIPASE-LIKE PROTEIN 1"/>
    <property type="match status" value="1"/>
</dbReference>
<dbReference type="Proteomes" id="UP001500547">
    <property type="component" value="Unassembled WGS sequence"/>
</dbReference>
<dbReference type="InterPro" id="IPR029058">
    <property type="entry name" value="AB_hydrolase_fold"/>
</dbReference>
<evidence type="ECO:0000256" key="1">
    <source>
        <dbReference type="ARBA" id="ARBA00006499"/>
    </source>
</evidence>
<reference evidence="5" key="1">
    <citation type="journal article" date="2019" name="Int. J. Syst. Evol. Microbiol.">
        <title>The Global Catalogue of Microorganisms (GCM) 10K type strain sequencing project: providing services to taxonomists for standard genome sequencing and annotation.</title>
        <authorList>
            <consortium name="The Broad Institute Genomics Platform"/>
            <consortium name="The Broad Institute Genome Sequencing Center for Infectious Disease"/>
            <person name="Wu L."/>
            <person name="Ma J."/>
        </authorList>
    </citation>
    <scope>NUCLEOTIDE SEQUENCE [LARGE SCALE GENOMIC DNA]</scope>
    <source>
        <strain evidence="5">JCM 18715</strain>
    </source>
</reference>
<dbReference type="SUPFAM" id="SSF53474">
    <property type="entry name" value="alpha/beta-Hydrolases"/>
    <property type="match status" value="1"/>
</dbReference>
<feature type="domain" description="Phospholipase/carboxylesterase/thioesterase" evidence="3">
    <location>
        <begin position="5"/>
        <end position="128"/>
    </location>
</feature>
<dbReference type="Gene3D" id="3.40.50.1820">
    <property type="entry name" value="alpha/beta hydrolase"/>
    <property type="match status" value="1"/>
</dbReference>
<protein>
    <recommendedName>
        <fullName evidence="3">Phospholipase/carboxylesterase/thioesterase domain-containing protein</fullName>
    </recommendedName>
</protein>
<comment type="caution">
    <text evidence="4">The sequence shown here is derived from an EMBL/GenBank/DDBJ whole genome shotgun (WGS) entry which is preliminary data.</text>
</comment>
<evidence type="ECO:0000313" key="4">
    <source>
        <dbReference type="EMBL" id="GAA5160140.1"/>
    </source>
</evidence>
<evidence type="ECO:0000313" key="5">
    <source>
        <dbReference type="Proteomes" id="UP001500547"/>
    </source>
</evidence>
<evidence type="ECO:0000259" key="3">
    <source>
        <dbReference type="Pfam" id="PF02230"/>
    </source>
</evidence>
<gene>
    <name evidence="4" type="ORF">GCM10025770_07470</name>
</gene>
<sequence>MFLIQSIKDAVMATGADPQRVFVLGFSQGGAMALTVALTAPQLVRGVVSMAGRLLPAIAPFAKEPEALAHLTVLLQHGSQDEVVPASESATACNLFAEMRVKQALKEYPAGHTVTPGMLKDAKEFLATQLAALSGTAEAA</sequence>
<dbReference type="Pfam" id="PF02230">
    <property type="entry name" value="Abhydrolase_2"/>
    <property type="match status" value="1"/>
</dbReference>
<keyword evidence="5" id="KW-1185">Reference proteome</keyword>
<comment type="similarity">
    <text evidence="1">Belongs to the AB hydrolase superfamily. AB hydrolase 2 family.</text>
</comment>
<dbReference type="EMBL" id="BAABLD010000002">
    <property type="protein sequence ID" value="GAA5160140.1"/>
    <property type="molecule type" value="Genomic_DNA"/>
</dbReference>
<name>A0ABP9QDN5_9RHOO</name>
<keyword evidence="2" id="KW-0378">Hydrolase</keyword>
<dbReference type="InterPro" id="IPR003140">
    <property type="entry name" value="PLipase/COase/thioEstase"/>
</dbReference>
<accession>A0ABP9QDN5</accession>
<organism evidence="4 5">
    <name type="scientific">Viridibacterium curvum</name>
    <dbReference type="NCBI Taxonomy" id="1101404"/>
    <lineage>
        <taxon>Bacteria</taxon>
        <taxon>Pseudomonadati</taxon>
        <taxon>Pseudomonadota</taxon>
        <taxon>Betaproteobacteria</taxon>
        <taxon>Rhodocyclales</taxon>
        <taxon>Rhodocyclaceae</taxon>
        <taxon>Viridibacterium</taxon>
    </lineage>
</organism>
<evidence type="ECO:0000256" key="2">
    <source>
        <dbReference type="ARBA" id="ARBA00022801"/>
    </source>
</evidence>
<proteinExistence type="inferred from homology"/>
<dbReference type="PANTHER" id="PTHR10655">
    <property type="entry name" value="LYSOPHOSPHOLIPASE-RELATED"/>
    <property type="match status" value="1"/>
</dbReference>